<reference evidence="1" key="1">
    <citation type="submission" date="2021-10" db="EMBL/GenBank/DDBJ databases">
        <title>Tropical sea cucumber genome reveals ecological adaptation and Cuvierian tubules defense mechanism.</title>
        <authorList>
            <person name="Chen T."/>
        </authorList>
    </citation>
    <scope>NUCLEOTIDE SEQUENCE</scope>
    <source>
        <strain evidence="1">Nanhai2018</strain>
        <tissue evidence="1">Muscle</tissue>
    </source>
</reference>
<name>A0A9Q1HA05_HOLLE</name>
<comment type="caution">
    <text evidence="1">The sequence shown here is derived from an EMBL/GenBank/DDBJ whole genome shotgun (WGS) entry which is preliminary data.</text>
</comment>
<proteinExistence type="predicted"/>
<dbReference type="Proteomes" id="UP001152320">
    <property type="component" value="Chromosome 8"/>
</dbReference>
<accession>A0A9Q1HA05</accession>
<dbReference type="EMBL" id="JAIZAY010000008">
    <property type="protein sequence ID" value="KAJ8038190.1"/>
    <property type="molecule type" value="Genomic_DNA"/>
</dbReference>
<keyword evidence="2" id="KW-1185">Reference proteome</keyword>
<dbReference type="AlphaFoldDB" id="A0A9Q1HA05"/>
<evidence type="ECO:0000313" key="1">
    <source>
        <dbReference type="EMBL" id="KAJ8038190.1"/>
    </source>
</evidence>
<organism evidence="1 2">
    <name type="scientific">Holothuria leucospilota</name>
    <name type="common">Black long sea cucumber</name>
    <name type="synonym">Mertensiothuria leucospilota</name>
    <dbReference type="NCBI Taxonomy" id="206669"/>
    <lineage>
        <taxon>Eukaryota</taxon>
        <taxon>Metazoa</taxon>
        <taxon>Echinodermata</taxon>
        <taxon>Eleutherozoa</taxon>
        <taxon>Echinozoa</taxon>
        <taxon>Holothuroidea</taxon>
        <taxon>Aspidochirotacea</taxon>
        <taxon>Aspidochirotida</taxon>
        <taxon>Holothuriidae</taxon>
        <taxon>Holothuria</taxon>
    </lineage>
</organism>
<protein>
    <submittedName>
        <fullName evidence="1">Uncharacterized protein</fullName>
    </submittedName>
</protein>
<evidence type="ECO:0000313" key="2">
    <source>
        <dbReference type="Proteomes" id="UP001152320"/>
    </source>
</evidence>
<gene>
    <name evidence="1" type="ORF">HOLleu_19199</name>
</gene>
<sequence length="110" mass="12878">MLGDRLIYQSLTRKMVLDSNLRYQLYVILYDSLFKFLLSYIHIFVGGFQDKTGLSNSTQALVTTQFYFRIPILGQESRNYYKSEGSMCSVHHGKILRIQKHSINIYQINS</sequence>